<name>A0A5A7QKQ0_STRAF</name>
<proteinExistence type="predicted"/>
<organism evidence="1 2">
    <name type="scientific">Striga asiatica</name>
    <name type="common">Asiatic witchweed</name>
    <name type="synonym">Buchnera asiatica</name>
    <dbReference type="NCBI Taxonomy" id="4170"/>
    <lineage>
        <taxon>Eukaryota</taxon>
        <taxon>Viridiplantae</taxon>
        <taxon>Streptophyta</taxon>
        <taxon>Embryophyta</taxon>
        <taxon>Tracheophyta</taxon>
        <taxon>Spermatophyta</taxon>
        <taxon>Magnoliopsida</taxon>
        <taxon>eudicotyledons</taxon>
        <taxon>Gunneridae</taxon>
        <taxon>Pentapetalae</taxon>
        <taxon>asterids</taxon>
        <taxon>lamiids</taxon>
        <taxon>Lamiales</taxon>
        <taxon>Orobanchaceae</taxon>
        <taxon>Buchnereae</taxon>
        <taxon>Striga</taxon>
    </lineage>
</organism>
<comment type="caution">
    <text evidence="1">The sequence shown here is derived from an EMBL/GenBank/DDBJ whole genome shotgun (WGS) entry which is preliminary data.</text>
</comment>
<sequence length="206" mass="22972">MSRSRERERRFVHSSVVRDKGSLLNRCTLSSKSKIKLRSNSKSKSKSSLLISCTISAKSKTKFKSKSKSKYSDSSKALANAELKLIKSANAQLKVLFLVTHSHHGTLDYPVISIDGNSFRVLDEDDDDLPRNLLPLLSPLDSKHLCPSWMLWLIGLIAISANSFQGTNGIFAPIRGKTYIALRKGSSLLFLARLRRMIPHAVLHNP</sequence>
<evidence type="ECO:0000313" key="1">
    <source>
        <dbReference type="EMBL" id="GER45680.1"/>
    </source>
</evidence>
<reference evidence="2" key="1">
    <citation type="journal article" date="2019" name="Curr. Biol.">
        <title>Genome Sequence of Striga asiatica Provides Insight into the Evolution of Plant Parasitism.</title>
        <authorList>
            <person name="Yoshida S."/>
            <person name="Kim S."/>
            <person name="Wafula E.K."/>
            <person name="Tanskanen J."/>
            <person name="Kim Y.M."/>
            <person name="Honaas L."/>
            <person name="Yang Z."/>
            <person name="Spallek T."/>
            <person name="Conn C.E."/>
            <person name="Ichihashi Y."/>
            <person name="Cheong K."/>
            <person name="Cui S."/>
            <person name="Der J.P."/>
            <person name="Gundlach H."/>
            <person name="Jiao Y."/>
            <person name="Hori C."/>
            <person name="Ishida J.K."/>
            <person name="Kasahara H."/>
            <person name="Kiba T."/>
            <person name="Kim M.S."/>
            <person name="Koo N."/>
            <person name="Laohavisit A."/>
            <person name="Lee Y.H."/>
            <person name="Lumba S."/>
            <person name="McCourt P."/>
            <person name="Mortimer J.C."/>
            <person name="Mutuku J.M."/>
            <person name="Nomura T."/>
            <person name="Sasaki-Sekimoto Y."/>
            <person name="Seto Y."/>
            <person name="Wang Y."/>
            <person name="Wakatake T."/>
            <person name="Sakakibara H."/>
            <person name="Demura T."/>
            <person name="Yamaguchi S."/>
            <person name="Yoneyama K."/>
            <person name="Manabe R.I."/>
            <person name="Nelson D.C."/>
            <person name="Schulman A.H."/>
            <person name="Timko M.P."/>
            <person name="dePamphilis C.W."/>
            <person name="Choi D."/>
            <person name="Shirasu K."/>
        </authorList>
    </citation>
    <scope>NUCLEOTIDE SEQUENCE [LARGE SCALE GENOMIC DNA]</scope>
    <source>
        <strain evidence="2">cv. UVA1</strain>
    </source>
</reference>
<keyword evidence="1" id="KW-0436">Ligase</keyword>
<accession>A0A5A7QKQ0</accession>
<protein>
    <submittedName>
        <fullName evidence="1">Phenylalanine--tRNA ligase alpha subunit</fullName>
    </submittedName>
</protein>
<keyword evidence="2" id="KW-1185">Reference proteome</keyword>
<dbReference type="AlphaFoldDB" id="A0A5A7QKQ0"/>
<gene>
    <name evidence="1" type="ORF">STAS_22656</name>
</gene>
<evidence type="ECO:0000313" key="2">
    <source>
        <dbReference type="Proteomes" id="UP000325081"/>
    </source>
</evidence>
<dbReference type="GO" id="GO:0016874">
    <property type="term" value="F:ligase activity"/>
    <property type="evidence" value="ECO:0007669"/>
    <property type="project" value="UniProtKB-KW"/>
</dbReference>
<dbReference type="Proteomes" id="UP000325081">
    <property type="component" value="Unassembled WGS sequence"/>
</dbReference>
<dbReference type="EMBL" id="BKCP01007227">
    <property type="protein sequence ID" value="GER45680.1"/>
    <property type="molecule type" value="Genomic_DNA"/>
</dbReference>